<dbReference type="STRING" id="94128.A0A2A3EJR1"/>
<feature type="compositionally biased region" description="Basic and acidic residues" evidence="1">
    <location>
        <begin position="189"/>
        <end position="221"/>
    </location>
</feature>
<organism evidence="2 3">
    <name type="scientific">Apis cerana cerana</name>
    <name type="common">Oriental honeybee</name>
    <dbReference type="NCBI Taxonomy" id="94128"/>
    <lineage>
        <taxon>Eukaryota</taxon>
        <taxon>Metazoa</taxon>
        <taxon>Ecdysozoa</taxon>
        <taxon>Arthropoda</taxon>
        <taxon>Hexapoda</taxon>
        <taxon>Insecta</taxon>
        <taxon>Pterygota</taxon>
        <taxon>Neoptera</taxon>
        <taxon>Endopterygota</taxon>
        <taxon>Hymenoptera</taxon>
        <taxon>Apocrita</taxon>
        <taxon>Aculeata</taxon>
        <taxon>Apoidea</taxon>
        <taxon>Anthophila</taxon>
        <taxon>Apidae</taxon>
        <taxon>Apis</taxon>
    </lineage>
</organism>
<evidence type="ECO:0000313" key="3">
    <source>
        <dbReference type="Proteomes" id="UP000242457"/>
    </source>
</evidence>
<sequence length="1280" mass="145357">MAPRIVVETMRDSGQKDRMLLTHGRGRVGVVTEGKEKQNENGQCWYVQSIITILLIFSIDAYTHGAPIDESEWVFAIGKLGREGNSKEKNPFIWMHNSERKRNGSNVEYLQWLVKNWKDNGEKNRKKDREKSFVSLNLSQLKNKSDSFDTSFDSEQIKLRILSDKKKWNSVGINSNEEQEEEEEEEESMEKMSELSIRKKKYSNEKDSRERNSDKNDHHENNNFSESWNMTDETDSNSSEKSNKYFDSREKKRKRDSEEYDSRKSSSSGSSSWEFDSNEEKFNNYLKDLLKENQHYKEITEMLKNYKTNVYYEKLYEWNKVKYLEWRKNIKLKNKILNEKENLSMEILRRICNASINIKRKEQENRLKDCIGSYISTKDEFNFTTDLSLVHFQDMDIKTDGEELSPNKSSDNGHVHTTKGMKNSSTNEEKSFHNGNRDETIDGEQKEKEQQQQETKSGSRKNKIDNDKKPTDRNLDNLTQLIWSSQIGTEERTQIAKDGNLTNFENDTNRSEESNIIWSTTPRKYLQTESSEASKNRSTIFEVSISNNDRNNDLDKSTVPSNNGNEYIRQFDKTESNGSEDLNINESTVISTNQQTISRSTSRIEASTIWAKDGPSTISSIKFERIDNNNNFTTSSDINFTIATSNDISNNESFNGDNNVQRNPSSDKSNELRNEETIEASSRIPDASSLSSVYQTENSQVATSTISIDANNEQIATSTSQTLNSSDFGDQMMETWSQELRTNYIDNVSITANINIEINTVRTENETNTVDLNVANTQTASNSTIEKVVSTETLSPESKITFIDVSSNNEKTDTDKANGILENKSTTDANGWTSLGNSESPTTREDEETTINYQTDDSIVTRKEEEAEASNSQTETIFRDDNSNEQNVNVITVESNKTLIEDDNLIISDINEQTDSIVETISDNESTTKDAQITSFFQTEKFDIFKTERSIDDQSKTTNLLNVITNNGNNETDDNSTSIDESMIEREEITTLSSENFITTEITTQTISSQLPEIIIENGNDIFENRNDKNISEITTLENLQMTSFSMQTEKSNTSETSIQTGIDSTASTNEIEEVEAFSSNSKNSTVTEAELTTVKLSSKLENEFVTLENIETTSSFLQTLSSKTEANEPIEASSTRTEMILVDNSTININDRTNKTSNNLKDKEKSTSNIDKTDSNKFTTLKDIESDYSSSGYDNTTEAKAQTVELEIIVSDSNGTKTDNFIIVDNSNILDLFNSNVKINSNVKEPNTPITDTQIYNTVISKAVTSAELIVNSNPESSK</sequence>
<protein>
    <submittedName>
        <fullName evidence="2">Uncharacterized protein</fullName>
    </submittedName>
</protein>
<feature type="compositionally biased region" description="Basic and acidic residues" evidence="1">
    <location>
        <begin position="241"/>
        <end position="264"/>
    </location>
</feature>
<feature type="compositionally biased region" description="Low complexity" evidence="1">
    <location>
        <begin position="265"/>
        <end position="275"/>
    </location>
</feature>
<feature type="compositionally biased region" description="Polar residues" evidence="1">
    <location>
        <begin position="222"/>
        <end position="240"/>
    </location>
</feature>
<dbReference type="EMBL" id="KZ288225">
    <property type="protein sequence ID" value="PBC31938.1"/>
    <property type="molecule type" value="Genomic_DNA"/>
</dbReference>
<accession>A0A2A3EJR1</accession>
<feature type="compositionally biased region" description="Basic and acidic residues" evidence="1">
    <location>
        <begin position="462"/>
        <end position="475"/>
    </location>
</feature>
<reference evidence="2 3" key="1">
    <citation type="submission" date="2014-07" db="EMBL/GenBank/DDBJ databases">
        <title>Genomic and transcriptomic analysis on Apis cerana provide comprehensive insights into honey bee biology.</title>
        <authorList>
            <person name="Diao Q."/>
            <person name="Sun L."/>
            <person name="Zheng H."/>
            <person name="Zheng H."/>
            <person name="Xu S."/>
            <person name="Wang S."/>
            <person name="Zeng Z."/>
            <person name="Hu F."/>
            <person name="Su S."/>
            <person name="Wu J."/>
        </authorList>
    </citation>
    <scope>NUCLEOTIDE SEQUENCE [LARGE SCALE GENOMIC DNA]</scope>
    <source>
        <tissue evidence="2">Pupae without intestine</tissue>
    </source>
</reference>
<evidence type="ECO:0000313" key="2">
    <source>
        <dbReference type="EMBL" id="PBC31938.1"/>
    </source>
</evidence>
<feature type="region of interest" description="Disordered" evidence="1">
    <location>
        <begin position="400"/>
        <end position="477"/>
    </location>
</feature>
<feature type="region of interest" description="Disordered" evidence="1">
    <location>
        <begin position="1151"/>
        <end position="1175"/>
    </location>
</feature>
<feature type="compositionally biased region" description="Basic and acidic residues" evidence="1">
    <location>
        <begin position="427"/>
        <end position="451"/>
    </location>
</feature>
<feature type="compositionally biased region" description="Polar residues" evidence="1">
    <location>
        <begin position="650"/>
        <end position="667"/>
    </location>
</feature>
<feature type="region of interest" description="Disordered" evidence="1">
    <location>
        <begin position="172"/>
        <end position="276"/>
    </location>
</feature>
<feature type="region of interest" description="Disordered" evidence="1">
    <location>
        <begin position="809"/>
        <end position="850"/>
    </location>
</feature>
<feature type="compositionally biased region" description="Basic and acidic residues" evidence="1">
    <location>
        <begin position="1161"/>
        <end position="1175"/>
    </location>
</feature>
<proteinExistence type="predicted"/>
<feature type="compositionally biased region" description="Polar residues" evidence="1">
    <location>
        <begin position="823"/>
        <end position="841"/>
    </location>
</feature>
<evidence type="ECO:0000256" key="1">
    <source>
        <dbReference type="SAM" id="MobiDB-lite"/>
    </source>
</evidence>
<gene>
    <name evidence="2" type="ORF">APICC_07610</name>
</gene>
<dbReference type="Proteomes" id="UP000242457">
    <property type="component" value="Unassembled WGS sequence"/>
</dbReference>
<feature type="region of interest" description="Disordered" evidence="1">
    <location>
        <begin position="650"/>
        <end position="671"/>
    </location>
</feature>
<dbReference type="OrthoDB" id="7611826at2759"/>
<dbReference type="AlphaFoldDB" id="A0A2A3EJR1"/>
<feature type="compositionally biased region" description="Polar residues" evidence="1">
    <location>
        <begin position="1151"/>
        <end position="1160"/>
    </location>
</feature>
<keyword evidence="3" id="KW-1185">Reference proteome</keyword>
<name>A0A2A3EJR1_APICC</name>
<feature type="region of interest" description="Disordered" evidence="1">
    <location>
        <begin position="493"/>
        <end position="515"/>
    </location>
</feature>
<feature type="compositionally biased region" description="Acidic residues" evidence="1">
    <location>
        <begin position="177"/>
        <end position="188"/>
    </location>
</feature>